<name>A0A939GXD2_9BURK</name>
<evidence type="ECO:0000313" key="2">
    <source>
        <dbReference type="EMBL" id="MBO1250827.1"/>
    </source>
</evidence>
<dbReference type="AlphaFoldDB" id="A0A939GXD2"/>
<evidence type="ECO:0000256" key="1">
    <source>
        <dbReference type="ARBA" id="ARBA00004418"/>
    </source>
</evidence>
<comment type="caution">
    <text evidence="2">The sequence shown here is derived from an EMBL/GenBank/DDBJ whole genome shotgun (WGS) entry which is preliminary data.</text>
</comment>
<comment type="subcellular location">
    <subcellularLocation>
        <location evidence="1">Periplasm</location>
    </subcellularLocation>
</comment>
<dbReference type="Gene3D" id="2.60.40.420">
    <property type="entry name" value="Cupredoxins - blue copper proteins"/>
    <property type="match status" value="1"/>
</dbReference>
<dbReference type="Proteomes" id="UP000664731">
    <property type="component" value="Unassembled WGS sequence"/>
</dbReference>
<reference evidence="2" key="1">
    <citation type="submission" date="2021-03" db="EMBL/GenBank/DDBJ databases">
        <title>Comamonas denitrificans.</title>
        <authorList>
            <person name="Finster K."/>
        </authorList>
    </citation>
    <scope>NUCLEOTIDE SEQUENCE</scope>
    <source>
        <strain evidence="2">MM2021_4</strain>
    </source>
</reference>
<sequence>MRSVIRRDVPSKVTLVPGKQGEIVWQFAKAGTVNFACLMLGHYEAGMKWAVKMAKK</sequence>
<keyword evidence="3" id="KW-1185">Reference proteome</keyword>
<dbReference type="InterPro" id="IPR008972">
    <property type="entry name" value="Cupredoxin"/>
</dbReference>
<gene>
    <name evidence="2" type="ORF">J1777_13525</name>
</gene>
<dbReference type="GO" id="GO:0042597">
    <property type="term" value="C:periplasmic space"/>
    <property type="evidence" value="ECO:0007669"/>
    <property type="project" value="UniProtKB-SubCell"/>
</dbReference>
<accession>A0A939GXD2</accession>
<dbReference type="RefSeq" id="WP_207576215.1">
    <property type="nucleotide sequence ID" value="NZ_JAFNME010000049.1"/>
</dbReference>
<dbReference type="EMBL" id="JAFNME010000049">
    <property type="protein sequence ID" value="MBO1250827.1"/>
    <property type="molecule type" value="Genomic_DNA"/>
</dbReference>
<evidence type="ECO:0000313" key="3">
    <source>
        <dbReference type="Proteomes" id="UP000664731"/>
    </source>
</evidence>
<proteinExistence type="predicted"/>
<protein>
    <submittedName>
        <fullName evidence="2">Uncharacterized protein</fullName>
    </submittedName>
</protein>
<organism evidence="2 3">
    <name type="scientific">Comamonas denitrificans</name>
    <dbReference type="NCBI Taxonomy" id="117506"/>
    <lineage>
        <taxon>Bacteria</taxon>
        <taxon>Pseudomonadati</taxon>
        <taxon>Pseudomonadota</taxon>
        <taxon>Betaproteobacteria</taxon>
        <taxon>Burkholderiales</taxon>
        <taxon>Comamonadaceae</taxon>
        <taxon>Comamonas</taxon>
    </lineage>
</organism>
<dbReference type="SUPFAM" id="SSF49503">
    <property type="entry name" value="Cupredoxins"/>
    <property type="match status" value="1"/>
</dbReference>